<comment type="caution">
    <text evidence="2">The sequence shown here is derived from an EMBL/GenBank/DDBJ whole genome shotgun (WGS) entry which is preliminary data.</text>
</comment>
<evidence type="ECO:0000256" key="1">
    <source>
        <dbReference type="SAM" id="Phobius"/>
    </source>
</evidence>
<name>A0A8J3E6N8_9GAMM</name>
<reference evidence="2" key="2">
    <citation type="submission" date="2020-09" db="EMBL/GenBank/DDBJ databases">
        <authorList>
            <person name="Sun Q."/>
            <person name="Zhou Y."/>
        </authorList>
    </citation>
    <scope>NUCLEOTIDE SEQUENCE</scope>
    <source>
        <strain evidence="2">CGMCC 1.15758</strain>
    </source>
</reference>
<protein>
    <submittedName>
        <fullName evidence="2">Uncharacterized protein</fullName>
    </submittedName>
</protein>
<organism evidence="2 3">
    <name type="scientific">Cysteiniphilum litorale</name>
    <dbReference type="NCBI Taxonomy" id="2056700"/>
    <lineage>
        <taxon>Bacteria</taxon>
        <taxon>Pseudomonadati</taxon>
        <taxon>Pseudomonadota</taxon>
        <taxon>Gammaproteobacteria</taxon>
        <taxon>Thiotrichales</taxon>
        <taxon>Fastidiosibacteraceae</taxon>
        <taxon>Cysteiniphilum</taxon>
    </lineage>
</organism>
<keyword evidence="1" id="KW-0812">Transmembrane</keyword>
<reference evidence="2" key="1">
    <citation type="journal article" date="2014" name="Int. J. Syst. Evol. Microbiol.">
        <title>Complete genome sequence of Corynebacterium casei LMG S-19264T (=DSM 44701T), isolated from a smear-ripened cheese.</title>
        <authorList>
            <consortium name="US DOE Joint Genome Institute (JGI-PGF)"/>
            <person name="Walter F."/>
            <person name="Albersmeier A."/>
            <person name="Kalinowski J."/>
            <person name="Ruckert C."/>
        </authorList>
    </citation>
    <scope>NUCLEOTIDE SEQUENCE</scope>
    <source>
        <strain evidence="2">CGMCC 1.15758</strain>
    </source>
</reference>
<dbReference type="RefSeq" id="WP_157968165.1">
    <property type="nucleotide sequence ID" value="NZ_BMJS01000002.1"/>
</dbReference>
<keyword evidence="3" id="KW-1185">Reference proteome</keyword>
<keyword evidence="1" id="KW-1133">Transmembrane helix</keyword>
<sequence length="53" mass="6297">MWYITIIIMLAISMYVGYRFTLYVDDKIEKGKYKEISDDPNHMANKGDHPDKK</sequence>
<evidence type="ECO:0000313" key="2">
    <source>
        <dbReference type="EMBL" id="GGF89742.1"/>
    </source>
</evidence>
<dbReference type="OrthoDB" id="5625733at2"/>
<dbReference type="Proteomes" id="UP000636949">
    <property type="component" value="Unassembled WGS sequence"/>
</dbReference>
<dbReference type="AlphaFoldDB" id="A0A8J3E6N8"/>
<dbReference type="EMBL" id="BMJS01000002">
    <property type="protein sequence ID" value="GGF89742.1"/>
    <property type="molecule type" value="Genomic_DNA"/>
</dbReference>
<feature type="transmembrane region" description="Helical" evidence="1">
    <location>
        <begin position="6"/>
        <end position="24"/>
    </location>
</feature>
<keyword evidence="1" id="KW-0472">Membrane</keyword>
<evidence type="ECO:0000313" key="3">
    <source>
        <dbReference type="Proteomes" id="UP000636949"/>
    </source>
</evidence>
<accession>A0A8J3E6N8</accession>
<proteinExistence type="predicted"/>
<gene>
    <name evidence="2" type="ORF">GCM10010995_03850</name>
</gene>